<keyword evidence="8" id="KW-1185">Reference proteome</keyword>
<feature type="transmembrane region" description="Helical" evidence="6">
    <location>
        <begin position="377"/>
        <end position="401"/>
    </location>
</feature>
<dbReference type="EMBL" id="CH408156">
    <property type="protein sequence ID" value="EDK37115.2"/>
    <property type="molecule type" value="Genomic_DNA"/>
</dbReference>
<evidence type="ECO:0000313" key="7">
    <source>
        <dbReference type="EMBL" id="EDK37115.2"/>
    </source>
</evidence>
<dbReference type="AlphaFoldDB" id="A5DD62"/>
<feature type="transmembrane region" description="Helical" evidence="6">
    <location>
        <begin position="446"/>
        <end position="468"/>
    </location>
</feature>
<gene>
    <name evidence="7" type="ORF">PGUG_01213</name>
</gene>
<dbReference type="FunCoup" id="A5DD62">
    <property type="interactions" value="39"/>
</dbReference>
<dbReference type="KEGG" id="pgu:PGUG_01213"/>
<dbReference type="InterPro" id="IPR011701">
    <property type="entry name" value="MFS"/>
</dbReference>
<dbReference type="GeneID" id="5127502"/>
<keyword evidence="5 6" id="KW-0472">Membrane</keyword>
<feature type="transmembrane region" description="Helical" evidence="6">
    <location>
        <begin position="353"/>
        <end position="371"/>
    </location>
</feature>
<dbReference type="InParanoid" id="A5DD62"/>
<evidence type="ECO:0000256" key="5">
    <source>
        <dbReference type="ARBA" id="ARBA00023136"/>
    </source>
</evidence>
<dbReference type="PANTHER" id="PTHR43791">
    <property type="entry name" value="PERMEASE-RELATED"/>
    <property type="match status" value="1"/>
</dbReference>
<dbReference type="OMA" id="HCTAYNY"/>
<dbReference type="HOGENOM" id="CLU_001265_0_5_1"/>
<feature type="transmembrane region" description="Helical" evidence="6">
    <location>
        <begin position="413"/>
        <end position="434"/>
    </location>
</feature>
<feature type="transmembrane region" description="Helical" evidence="6">
    <location>
        <begin position="319"/>
        <end position="346"/>
    </location>
</feature>
<dbReference type="Gene3D" id="1.20.1250.20">
    <property type="entry name" value="MFS general substrate transporter like domains"/>
    <property type="match status" value="1"/>
</dbReference>
<evidence type="ECO:0000256" key="6">
    <source>
        <dbReference type="SAM" id="Phobius"/>
    </source>
</evidence>
<feature type="transmembrane region" description="Helical" evidence="6">
    <location>
        <begin position="53"/>
        <end position="70"/>
    </location>
</feature>
<dbReference type="GO" id="GO:0033229">
    <property type="term" value="F:cysteine transmembrane transporter activity"/>
    <property type="evidence" value="ECO:0007669"/>
    <property type="project" value="TreeGrafter"/>
</dbReference>
<feature type="transmembrane region" description="Helical" evidence="6">
    <location>
        <begin position="216"/>
        <end position="236"/>
    </location>
</feature>
<evidence type="ECO:0000256" key="1">
    <source>
        <dbReference type="ARBA" id="ARBA00004141"/>
    </source>
</evidence>
<keyword evidence="4 6" id="KW-1133">Transmembrane helix</keyword>
<dbReference type="RefSeq" id="XP_001485542.2">
    <property type="nucleotide sequence ID" value="XM_001485492.1"/>
</dbReference>
<keyword evidence="3 6" id="KW-0812">Transmembrane</keyword>
<evidence type="ECO:0000313" key="8">
    <source>
        <dbReference type="Proteomes" id="UP000001997"/>
    </source>
</evidence>
<feature type="transmembrane region" description="Helical" evidence="6">
    <location>
        <begin position="185"/>
        <end position="204"/>
    </location>
</feature>
<dbReference type="Proteomes" id="UP000001997">
    <property type="component" value="Unassembled WGS sequence"/>
</dbReference>
<keyword evidence="2" id="KW-0813">Transport</keyword>
<evidence type="ECO:0000256" key="3">
    <source>
        <dbReference type="ARBA" id="ARBA00022692"/>
    </source>
</evidence>
<accession>A5DD62</accession>
<proteinExistence type="predicted"/>
<dbReference type="OrthoDB" id="3639251at2759"/>
<dbReference type="InterPro" id="IPR036259">
    <property type="entry name" value="MFS_trans_sf"/>
</dbReference>
<dbReference type="Pfam" id="PF07690">
    <property type="entry name" value="MFS_1"/>
    <property type="match status" value="1"/>
</dbReference>
<feature type="transmembrane region" description="Helical" evidence="6">
    <location>
        <begin position="124"/>
        <end position="145"/>
    </location>
</feature>
<reference evidence="7 8" key="1">
    <citation type="journal article" date="2009" name="Nature">
        <title>Evolution of pathogenicity and sexual reproduction in eight Candida genomes.</title>
        <authorList>
            <person name="Butler G."/>
            <person name="Rasmussen M.D."/>
            <person name="Lin M.F."/>
            <person name="Santos M.A."/>
            <person name="Sakthikumar S."/>
            <person name="Munro C.A."/>
            <person name="Rheinbay E."/>
            <person name="Grabherr M."/>
            <person name="Forche A."/>
            <person name="Reedy J.L."/>
            <person name="Agrafioti I."/>
            <person name="Arnaud M.B."/>
            <person name="Bates S."/>
            <person name="Brown A.J."/>
            <person name="Brunke S."/>
            <person name="Costanzo M.C."/>
            <person name="Fitzpatrick D.A."/>
            <person name="de Groot P.W."/>
            <person name="Harris D."/>
            <person name="Hoyer L.L."/>
            <person name="Hube B."/>
            <person name="Klis F.M."/>
            <person name="Kodira C."/>
            <person name="Lennard N."/>
            <person name="Logue M.E."/>
            <person name="Martin R."/>
            <person name="Neiman A.M."/>
            <person name="Nikolaou E."/>
            <person name="Quail M.A."/>
            <person name="Quinn J."/>
            <person name="Santos M.C."/>
            <person name="Schmitzberger F.F."/>
            <person name="Sherlock G."/>
            <person name="Shah P."/>
            <person name="Silverstein K.A."/>
            <person name="Skrzypek M.S."/>
            <person name="Soll D."/>
            <person name="Staggs R."/>
            <person name="Stansfield I."/>
            <person name="Stumpf M.P."/>
            <person name="Sudbery P.E."/>
            <person name="Srikantha T."/>
            <person name="Zeng Q."/>
            <person name="Berman J."/>
            <person name="Berriman M."/>
            <person name="Heitman J."/>
            <person name="Gow N.A."/>
            <person name="Lorenz M.C."/>
            <person name="Birren B.W."/>
            <person name="Kellis M."/>
            <person name="Cuomo C.A."/>
        </authorList>
    </citation>
    <scope>NUCLEOTIDE SEQUENCE [LARGE SCALE GENOMIC DNA]</scope>
    <source>
        <strain evidence="8">ATCC 6260 / CBS 566 / DSM 6381 / JCM 1539 / NBRC 10279 / NRRL Y-324</strain>
    </source>
</reference>
<protein>
    <recommendedName>
        <fullName evidence="9">Major facilitator superfamily (MFS) profile domain-containing protein</fullName>
    </recommendedName>
</protein>
<feature type="transmembrane region" description="Helical" evidence="6">
    <location>
        <begin position="151"/>
        <end position="173"/>
    </location>
</feature>
<dbReference type="VEuPathDB" id="FungiDB:PGUG_01213"/>
<dbReference type="GO" id="GO:0016020">
    <property type="term" value="C:membrane"/>
    <property type="evidence" value="ECO:0007669"/>
    <property type="project" value="UniProtKB-SubCell"/>
</dbReference>
<dbReference type="SUPFAM" id="SSF103473">
    <property type="entry name" value="MFS general substrate transporter"/>
    <property type="match status" value="1"/>
</dbReference>
<evidence type="ECO:0000256" key="2">
    <source>
        <dbReference type="ARBA" id="ARBA00022448"/>
    </source>
</evidence>
<dbReference type="PANTHER" id="PTHR43791:SF63">
    <property type="entry name" value="HIGH AFFINITY CYSTEINE TRANSPORTER"/>
    <property type="match status" value="1"/>
</dbReference>
<sequence>MEKKEEIVSVHSGTDAKVVAISNADETLHFMREYDSQIPEITPAQDKKLFRKVLFRVLGMTFLVNMIMYMDKATLSYSSILGLWENTGIDQNKYNNINTLFYVGFLLGQLPSPYILQKFPLSKVLFVIVVLWSVLIFLICAAYNYPGILMLRFFLGFVEASAIPLLTTTNGMFMTKDERATIQPIFYASCMASPIPIGFIAYGIAYLHSSFPGYKVLNIVIGGVTILLAVIVWFFYPDNPAKAKFLSVEEKVWVIRRVQRTQLNTIEQKHLFKRAHAIEAFKDPISWLITGFFLLQQLANNLTYQQTLLYEEMGGVSNLGSTLVTVAGAGYAVLWALFASGVMYFFPNTTCFCVIWSTLPAWVGSIAAVSLNLKNSIGMLAVTCMASSSFGVPWICAFGLAASTAGASYSKRLTRNSMVMGAYSVANIISPQLWQSRDAPRYVPAWIVQIVLSFTIAPGLIGIVWIILSRRNKARLAALHEGDRTGYVEDESGAKIEVDVAALDLTDLEDKTFIYPL</sequence>
<dbReference type="eggNOG" id="KOG2533">
    <property type="taxonomic scope" value="Eukaryota"/>
</dbReference>
<organism evidence="7 8">
    <name type="scientific">Meyerozyma guilliermondii (strain ATCC 6260 / CBS 566 / DSM 6381 / JCM 1539 / NBRC 10279 / NRRL Y-324)</name>
    <name type="common">Yeast</name>
    <name type="synonym">Candida guilliermondii</name>
    <dbReference type="NCBI Taxonomy" id="294746"/>
    <lineage>
        <taxon>Eukaryota</taxon>
        <taxon>Fungi</taxon>
        <taxon>Dikarya</taxon>
        <taxon>Ascomycota</taxon>
        <taxon>Saccharomycotina</taxon>
        <taxon>Pichiomycetes</taxon>
        <taxon>Debaryomycetaceae</taxon>
        <taxon>Meyerozyma</taxon>
    </lineage>
</organism>
<evidence type="ECO:0008006" key="9">
    <source>
        <dbReference type="Google" id="ProtNLM"/>
    </source>
</evidence>
<name>A5DD62_PICGU</name>
<comment type="subcellular location">
    <subcellularLocation>
        <location evidence="1">Membrane</location>
        <topology evidence="1">Multi-pass membrane protein</topology>
    </subcellularLocation>
</comment>
<evidence type="ECO:0000256" key="4">
    <source>
        <dbReference type="ARBA" id="ARBA00022989"/>
    </source>
</evidence>